<name>A0A0P1BF56_9BASI</name>
<evidence type="ECO:0000256" key="2">
    <source>
        <dbReference type="ARBA" id="ARBA00022517"/>
    </source>
</evidence>
<evidence type="ECO:0000256" key="5">
    <source>
        <dbReference type="ARBA" id="ARBA00022806"/>
    </source>
</evidence>
<evidence type="ECO:0000256" key="4">
    <source>
        <dbReference type="ARBA" id="ARBA00022801"/>
    </source>
</evidence>
<keyword evidence="4 10" id="KW-0378">Hydrolase</keyword>
<evidence type="ECO:0000256" key="3">
    <source>
        <dbReference type="ARBA" id="ARBA00022741"/>
    </source>
</evidence>
<feature type="compositionally biased region" description="Basic and acidic residues" evidence="11">
    <location>
        <begin position="362"/>
        <end position="388"/>
    </location>
</feature>
<keyword evidence="2" id="KW-0690">Ribosome biogenesis</keyword>
<evidence type="ECO:0000259" key="13">
    <source>
        <dbReference type="PROSITE" id="PS51195"/>
    </source>
</evidence>
<comment type="subcellular location">
    <subcellularLocation>
        <location evidence="1">Nucleus</location>
    </subcellularLocation>
</comment>
<dbReference type="InterPro" id="IPR050079">
    <property type="entry name" value="DEAD_box_RNA_helicase"/>
</dbReference>
<proteinExistence type="inferred from homology"/>
<keyword evidence="7" id="KW-0694">RNA-binding</keyword>
<feature type="compositionally biased region" description="Basic and acidic residues" evidence="11">
    <location>
        <begin position="319"/>
        <end position="340"/>
    </location>
</feature>
<feature type="domain" description="Helicase ATP-binding" evidence="12">
    <location>
        <begin position="97"/>
        <end position="272"/>
    </location>
</feature>
<dbReference type="InterPro" id="IPR027417">
    <property type="entry name" value="P-loop_NTPase"/>
</dbReference>
<evidence type="ECO:0000259" key="12">
    <source>
        <dbReference type="PROSITE" id="PS51192"/>
    </source>
</evidence>
<sequence length="402" mass="43186">MSTLARPLDAPSTSRVGAANAAAAALAAKRAQQSASLAVSHHENAGRQSSGMKDAPSMARTEASITSFTQLGLSARLERALSALRITVPTPIQASALPSIFSSSDIIAGSPTGSGKTLAFALPILSSLEKDLIAGAAVILTPTRELAQQLYEQIVAVATGAALGVNVALVLGGQDMMRQAQLLNQRPNIVVATPGRLADLLGNADHQALSRCKYVVLDEADRLLTPTFSDALSTIFSALPPSSMRQTLLFSATLTPAIEALATKPRSVEERPVRVCRIEGPTSTPPQLVQKYIFVPSHVREPYLYHLLLNAPCPSRSQGDGRSRWTDEEARDVEMTEHSMPEEKVLERLNAVSTAKRIANLELHDTKSGARQEHNKKKAAERVKSEEKRRKRKQSKAPLSAF</sequence>
<dbReference type="SMART" id="SM00487">
    <property type="entry name" value="DEXDc"/>
    <property type="match status" value="1"/>
</dbReference>
<keyword evidence="5 10" id="KW-0347">Helicase</keyword>
<dbReference type="GO" id="GO:0003724">
    <property type="term" value="F:RNA helicase activity"/>
    <property type="evidence" value="ECO:0007669"/>
    <property type="project" value="InterPro"/>
</dbReference>
<keyword evidence="15" id="KW-1185">Reference proteome</keyword>
<comment type="similarity">
    <text evidence="10">Belongs to the DEAD box helicase family.</text>
</comment>
<dbReference type="SUPFAM" id="SSF52540">
    <property type="entry name" value="P-loop containing nucleoside triphosphate hydrolases"/>
    <property type="match status" value="1"/>
</dbReference>
<dbReference type="GO" id="GO:0005829">
    <property type="term" value="C:cytosol"/>
    <property type="evidence" value="ECO:0007669"/>
    <property type="project" value="TreeGrafter"/>
</dbReference>
<dbReference type="GO" id="GO:0005524">
    <property type="term" value="F:ATP binding"/>
    <property type="evidence" value="ECO:0007669"/>
    <property type="project" value="UniProtKB-KW"/>
</dbReference>
<evidence type="ECO:0000256" key="6">
    <source>
        <dbReference type="ARBA" id="ARBA00022840"/>
    </source>
</evidence>
<dbReference type="GO" id="GO:0042254">
    <property type="term" value="P:ribosome biogenesis"/>
    <property type="evidence" value="ECO:0007669"/>
    <property type="project" value="UniProtKB-KW"/>
</dbReference>
<dbReference type="AlphaFoldDB" id="A0A0P1BF56"/>
<dbReference type="GO" id="GO:0005634">
    <property type="term" value="C:nucleus"/>
    <property type="evidence" value="ECO:0007669"/>
    <property type="project" value="UniProtKB-SubCell"/>
</dbReference>
<evidence type="ECO:0000256" key="7">
    <source>
        <dbReference type="ARBA" id="ARBA00022884"/>
    </source>
</evidence>
<dbReference type="PANTHER" id="PTHR47959:SF24">
    <property type="entry name" value="ATP-DEPENDENT RNA HELICASE"/>
    <property type="match status" value="1"/>
</dbReference>
<dbReference type="GO" id="GO:0010467">
    <property type="term" value="P:gene expression"/>
    <property type="evidence" value="ECO:0007669"/>
    <property type="project" value="UniProtKB-ARBA"/>
</dbReference>
<evidence type="ECO:0000256" key="11">
    <source>
        <dbReference type="SAM" id="MobiDB-lite"/>
    </source>
</evidence>
<reference evidence="14 15" key="1">
    <citation type="submission" date="2014-09" db="EMBL/GenBank/DDBJ databases">
        <authorList>
            <person name="Magalhaes I.L.F."/>
            <person name="Oliveira U."/>
            <person name="Santos F.R."/>
            <person name="Vidigal T.H.D.A."/>
            <person name="Brescovit A.D."/>
            <person name="Santos A.J."/>
        </authorList>
    </citation>
    <scope>NUCLEOTIDE SEQUENCE [LARGE SCALE GENOMIC DNA]</scope>
</reference>
<evidence type="ECO:0000313" key="14">
    <source>
        <dbReference type="EMBL" id="CEH14768.1"/>
    </source>
</evidence>
<dbReference type="Proteomes" id="UP000054845">
    <property type="component" value="Unassembled WGS sequence"/>
</dbReference>
<evidence type="ECO:0000256" key="10">
    <source>
        <dbReference type="RuleBase" id="RU000492"/>
    </source>
</evidence>
<dbReference type="InterPro" id="IPR014014">
    <property type="entry name" value="RNA_helicase_DEAD_Q_motif"/>
</dbReference>
<keyword evidence="6 10" id="KW-0067">ATP-binding</keyword>
<dbReference type="InterPro" id="IPR014001">
    <property type="entry name" value="Helicase_ATP-bd"/>
</dbReference>
<dbReference type="STRING" id="401625.A0A0P1BF56"/>
<evidence type="ECO:0000313" key="15">
    <source>
        <dbReference type="Proteomes" id="UP000054845"/>
    </source>
</evidence>
<dbReference type="Gene3D" id="3.40.50.300">
    <property type="entry name" value="P-loop containing nucleotide triphosphate hydrolases"/>
    <property type="match status" value="1"/>
</dbReference>
<evidence type="ECO:0000256" key="1">
    <source>
        <dbReference type="ARBA" id="ARBA00004123"/>
    </source>
</evidence>
<keyword evidence="3 10" id="KW-0547">Nucleotide-binding</keyword>
<dbReference type="OrthoDB" id="10261904at2759"/>
<keyword evidence="8" id="KW-0539">Nucleus</keyword>
<dbReference type="Pfam" id="PF00270">
    <property type="entry name" value="DEAD"/>
    <property type="match status" value="1"/>
</dbReference>
<organism evidence="14 15">
    <name type="scientific">Ceraceosorus bombacis</name>
    <dbReference type="NCBI Taxonomy" id="401625"/>
    <lineage>
        <taxon>Eukaryota</taxon>
        <taxon>Fungi</taxon>
        <taxon>Dikarya</taxon>
        <taxon>Basidiomycota</taxon>
        <taxon>Ustilaginomycotina</taxon>
        <taxon>Exobasidiomycetes</taxon>
        <taxon>Ceraceosorales</taxon>
        <taxon>Ceraceosoraceae</taxon>
        <taxon>Ceraceosorus</taxon>
    </lineage>
</organism>
<dbReference type="GO" id="GO:0003723">
    <property type="term" value="F:RNA binding"/>
    <property type="evidence" value="ECO:0007669"/>
    <property type="project" value="UniProtKB-KW"/>
</dbReference>
<dbReference type="PANTHER" id="PTHR47959">
    <property type="entry name" value="ATP-DEPENDENT RNA HELICASE RHLE-RELATED"/>
    <property type="match status" value="1"/>
</dbReference>
<feature type="region of interest" description="Disordered" evidence="11">
    <location>
        <begin position="361"/>
        <end position="402"/>
    </location>
</feature>
<feature type="region of interest" description="Disordered" evidence="11">
    <location>
        <begin position="36"/>
        <end position="59"/>
    </location>
</feature>
<feature type="short sequence motif" description="Q motif" evidence="9">
    <location>
        <begin position="66"/>
        <end position="94"/>
    </location>
</feature>
<dbReference type="GO" id="GO:0016787">
    <property type="term" value="F:hydrolase activity"/>
    <property type="evidence" value="ECO:0007669"/>
    <property type="project" value="UniProtKB-KW"/>
</dbReference>
<dbReference type="PROSITE" id="PS00039">
    <property type="entry name" value="DEAD_ATP_HELICASE"/>
    <property type="match status" value="1"/>
</dbReference>
<evidence type="ECO:0000256" key="8">
    <source>
        <dbReference type="ARBA" id="ARBA00023242"/>
    </source>
</evidence>
<evidence type="ECO:0000256" key="9">
    <source>
        <dbReference type="PROSITE-ProRule" id="PRU00552"/>
    </source>
</evidence>
<dbReference type="PROSITE" id="PS51192">
    <property type="entry name" value="HELICASE_ATP_BIND_1"/>
    <property type="match status" value="1"/>
</dbReference>
<dbReference type="EMBL" id="CCYA01000248">
    <property type="protein sequence ID" value="CEH14768.1"/>
    <property type="molecule type" value="Genomic_DNA"/>
</dbReference>
<feature type="region of interest" description="Disordered" evidence="11">
    <location>
        <begin position="315"/>
        <end position="340"/>
    </location>
</feature>
<accession>A0A0P1BF56</accession>
<protein>
    <submittedName>
        <fullName evidence="14">Atp-dependent rna helicase</fullName>
    </submittedName>
</protein>
<dbReference type="InterPro" id="IPR000629">
    <property type="entry name" value="RNA-helicase_DEAD-box_CS"/>
</dbReference>
<dbReference type="PROSITE" id="PS51195">
    <property type="entry name" value="Q_MOTIF"/>
    <property type="match status" value="1"/>
</dbReference>
<dbReference type="InterPro" id="IPR011545">
    <property type="entry name" value="DEAD/DEAH_box_helicase_dom"/>
</dbReference>
<feature type="domain" description="DEAD-box RNA helicase Q" evidence="13">
    <location>
        <begin position="66"/>
        <end position="94"/>
    </location>
</feature>